<feature type="region of interest" description="Disordered" evidence="1">
    <location>
        <begin position="32"/>
        <end position="51"/>
    </location>
</feature>
<dbReference type="EMBL" id="AFBQ01000293">
    <property type="protein sequence ID" value="EHY30674.1"/>
    <property type="molecule type" value="Genomic_DNA"/>
</dbReference>
<dbReference type="AlphaFoldDB" id="H3KGS0"/>
<feature type="region of interest" description="Disordered" evidence="1">
    <location>
        <begin position="1"/>
        <end position="25"/>
    </location>
</feature>
<feature type="compositionally biased region" description="Basic and acidic residues" evidence="1">
    <location>
        <begin position="1"/>
        <end position="16"/>
    </location>
</feature>
<dbReference type="STRING" id="762967.HMPREF9440_01952"/>
<keyword evidence="3" id="KW-1185">Reference proteome</keyword>
<proteinExistence type="predicted"/>
<evidence type="ECO:0000313" key="2">
    <source>
        <dbReference type="EMBL" id="EHY30674.1"/>
    </source>
</evidence>
<sequence>MKSPPERPQRRGRPCDNTRTGLRLGRQIPFFFSHPRTESSARRGPHGRRAL</sequence>
<comment type="caution">
    <text evidence="2">The sequence shown here is derived from an EMBL/GenBank/DDBJ whole genome shotgun (WGS) entry which is preliminary data.</text>
</comment>
<organism evidence="2 3">
    <name type="scientific">Sutterella parvirubra YIT 11816</name>
    <dbReference type="NCBI Taxonomy" id="762967"/>
    <lineage>
        <taxon>Bacteria</taxon>
        <taxon>Pseudomonadati</taxon>
        <taxon>Pseudomonadota</taxon>
        <taxon>Betaproteobacteria</taxon>
        <taxon>Burkholderiales</taxon>
        <taxon>Sutterellaceae</taxon>
        <taxon>Sutterella</taxon>
    </lineage>
</organism>
<evidence type="ECO:0000313" key="3">
    <source>
        <dbReference type="Proteomes" id="UP000004956"/>
    </source>
</evidence>
<gene>
    <name evidence="2" type="ORF">HMPREF9440_01952</name>
</gene>
<accession>H3KGS0</accession>
<evidence type="ECO:0000256" key="1">
    <source>
        <dbReference type="SAM" id="MobiDB-lite"/>
    </source>
</evidence>
<dbReference type="HOGENOM" id="CLU_3104651_0_0_4"/>
<dbReference type="Proteomes" id="UP000004956">
    <property type="component" value="Unassembled WGS sequence"/>
</dbReference>
<reference evidence="2 3" key="1">
    <citation type="submission" date="2011-11" db="EMBL/GenBank/DDBJ databases">
        <authorList>
            <person name="Weinstock G."/>
            <person name="Sodergren E."/>
            <person name="Clifton S."/>
            <person name="Fulton L."/>
            <person name="Fulton B."/>
            <person name="Courtney L."/>
            <person name="Fronick C."/>
            <person name="Harrison M."/>
            <person name="Strong C."/>
            <person name="Farmer C."/>
            <person name="Delahaunty K."/>
            <person name="Markovic C."/>
            <person name="Hall O."/>
            <person name="Minx P."/>
            <person name="Tomlinson C."/>
            <person name="Mitreva M."/>
            <person name="Hou S."/>
            <person name="Chen J."/>
            <person name="Wollam A."/>
            <person name="Pepin K.H."/>
            <person name="Johnson M."/>
            <person name="Bhonagiri V."/>
            <person name="Zhang X."/>
            <person name="Suruliraj S."/>
            <person name="Warren W."/>
            <person name="Chinwalla A."/>
            <person name="Mardis E.R."/>
            <person name="Wilson R.K."/>
        </authorList>
    </citation>
    <scope>NUCLEOTIDE SEQUENCE [LARGE SCALE GENOMIC DNA]</scope>
    <source>
        <strain evidence="2 3">YIT 11816</strain>
    </source>
</reference>
<protein>
    <submittedName>
        <fullName evidence="2">Uncharacterized protein</fullName>
    </submittedName>
</protein>
<name>H3KGS0_9BURK</name>